<dbReference type="NCBIfam" id="TIGR01847">
    <property type="entry name" value="bacteriocin_sig"/>
    <property type="match status" value="1"/>
</dbReference>
<reference evidence="1" key="2">
    <citation type="submission" date="2019-08" db="EMBL/GenBank/DDBJ databases">
        <title>Investigation of anaerobic lignin degradation for improved lignocellulosic biofuels.</title>
        <authorList>
            <person name="Deangelis K.PhD."/>
        </authorList>
    </citation>
    <scope>NUCLEOTIDE SEQUENCE [LARGE SCALE GENOMIC DNA]</scope>
    <source>
        <strain evidence="1">128R</strain>
    </source>
</reference>
<dbReference type="AlphaFoldDB" id="A0A559T1B2"/>
<sequence length="60" mass="6248">MYVKLHELNEEELNAVSGGAGVLGSVLDFADIVVNKSYDAAETLLDGVQEGAGLIVNSLV</sequence>
<accession>A0A559T1B2</accession>
<reference evidence="1" key="1">
    <citation type="submission" date="2019-06" db="EMBL/GenBank/DDBJ databases">
        <authorList>
            <person name="Deangelis K."/>
            <person name="Huntemann M."/>
            <person name="Clum A."/>
            <person name="Pillay M."/>
            <person name="Palaniappan K."/>
            <person name="Varghese N."/>
            <person name="Mikhailova N."/>
            <person name="Stamatis D."/>
            <person name="Reddy T."/>
            <person name="Daum C."/>
            <person name="Shapiro N."/>
            <person name="Ivanova N."/>
            <person name="Kyrpides N."/>
            <person name="Woyke T."/>
        </authorList>
    </citation>
    <scope>NUCLEOTIDE SEQUENCE [LARGE SCALE GENOMIC DNA]</scope>
    <source>
        <strain evidence="1">128R</strain>
    </source>
</reference>
<dbReference type="InterPro" id="IPR010133">
    <property type="entry name" value="Bacteriocin_signal_seq"/>
</dbReference>
<proteinExistence type="predicted"/>
<protein>
    <submittedName>
        <fullName evidence="1">Bacteriocin-like protein</fullName>
    </submittedName>
</protein>
<dbReference type="EMBL" id="VISQ01000001">
    <property type="protein sequence ID" value="TVZ68393.1"/>
    <property type="molecule type" value="Genomic_DNA"/>
</dbReference>
<evidence type="ECO:0000313" key="1">
    <source>
        <dbReference type="EMBL" id="TVZ68393.1"/>
    </source>
</evidence>
<gene>
    <name evidence="1" type="ORF">FHU10_0825</name>
</gene>
<comment type="caution">
    <text evidence="1">The sequence shown here is derived from an EMBL/GenBank/DDBJ whole genome shotgun (WGS) entry which is preliminary data.</text>
</comment>
<organism evidence="1">
    <name type="scientific">Serratia fonticola</name>
    <dbReference type="NCBI Taxonomy" id="47917"/>
    <lineage>
        <taxon>Bacteria</taxon>
        <taxon>Pseudomonadati</taxon>
        <taxon>Pseudomonadota</taxon>
        <taxon>Gammaproteobacteria</taxon>
        <taxon>Enterobacterales</taxon>
        <taxon>Yersiniaceae</taxon>
        <taxon>Serratia</taxon>
    </lineage>
</organism>
<name>A0A559T1B2_SERFO</name>